<accession>A0A1X0NQ74</accession>
<keyword evidence="2" id="KW-1185">Reference proteome</keyword>
<name>A0A1X0NQ74_9TRYP</name>
<dbReference type="Proteomes" id="UP000192257">
    <property type="component" value="Unassembled WGS sequence"/>
</dbReference>
<protein>
    <submittedName>
        <fullName evidence="1">Hemagluttinin family protein</fullName>
    </submittedName>
</protein>
<dbReference type="GeneID" id="39987521"/>
<dbReference type="RefSeq" id="XP_028880920.1">
    <property type="nucleotide sequence ID" value="XM_029027741.1"/>
</dbReference>
<dbReference type="VEuPathDB" id="TriTrypDB:TM35_000251500"/>
<dbReference type="AlphaFoldDB" id="A0A1X0NQ74"/>
<dbReference type="STRING" id="67003.A0A1X0NQ74"/>
<sequence>VKRTLQITFMGNSEKPEFLQATDHAFLVAVVAGSEASCTQDATITGGTMARDGINTVWTIPANLTTEGTYIVCYNSTANGAPVRVSVPENLTIYALQSPVGIFLLNLTSPTVYSGEQFYLMFDTAVTLSPVLSFDSDAETRDAV</sequence>
<dbReference type="EMBL" id="NBCO01000025">
    <property type="protein sequence ID" value="ORC86854.1"/>
    <property type="molecule type" value="Genomic_DNA"/>
</dbReference>
<evidence type="ECO:0000313" key="2">
    <source>
        <dbReference type="Proteomes" id="UP000192257"/>
    </source>
</evidence>
<organism evidence="1 2">
    <name type="scientific">Trypanosoma theileri</name>
    <dbReference type="NCBI Taxonomy" id="67003"/>
    <lineage>
        <taxon>Eukaryota</taxon>
        <taxon>Discoba</taxon>
        <taxon>Euglenozoa</taxon>
        <taxon>Kinetoplastea</taxon>
        <taxon>Metakinetoplastina</taxon>
        <taxon>Trypanosomatida</taxon>
        <taxon>Trypanosomatidae</taxon>
        <taxon>Trypanosoma</taxon>
    </lineage>
</organism>
<feature type="non-terminal residue" evidence="1">
    <location>
        <position position="1"/>
    </location>
</feature>
<gene>
    <name evidence="1" type="ORF">TM35_000251500</name>
</gene>
<reference evidence="1 2" key="1">
    <citation type="submission" date="2017-03" db="EMBL/GenBank/DDBJ databases">
        <title>An alternative strategy for trypanosome survival in the mammalian bloodstream revealed through genome and transcriptome analysis of the ubiquitous bovine parasite Trypanosoma (Megatrypanum) theileri.</title>
        <authorList>
            <person name="Kelly S."/>
            <person name="Ivens A."/>
            <person name="Mott A."/>
            <person name="O'Neill E."/>
            <person name="Emms D."/>
            <person name="Macleod O."/>
            <person name="Voorheis P."/>
            <person name="Matthews J."/>
            <person name="Matthews K."/>
            <person name="Carrington M."/>
        </authorList>
    </citation>
    <scope>NUCLEOTIDE SEQUENCE [LARGE SCALE GENOMIC DNA]</scope>
    <source>
        <strain evidence="1">Edinburgh</strain>
    </source>
</reference>
<feature type="non-terminal residue" evidence="1">
    <location>
        <position position="144"/>
    </location>
</feature>
<comment type="caution">
    <text evidence="1">The sequence shown here is derived from an EMBL/GenBank/DDBJ whole genome shotgun (WGS) entry which is preliminary data.</text>
</comment>
<evidence type="ECO:0000313" key="1">
    <source>
        <dbReference type="EMBL" id="ORC86854.1"/>
    </source>
</evidence>
<proteinExistence type="predicted"/>